<dbReference type="FunFam" id="3.30.450.90:FF:000001">
    <property type="entry name" value="Type II secretion system ATPase GspE"/>
    <property type="match status" value="1"/>
</dbReference>
<dbReference type="InterPro" id="IPR001482">
    <property type="entry name" value="T2SS/T4SS_dom"/>
</dbReference>
<dbReference type="Gene3D" id="3.30.450.90">
    <property type="match status" value="1"/>
</dbReference>
<dbReference type="Proteomes" id="UP000234857">
    <property type="component" value="Unassembled WGS sequence"/>
</dbReference>
<dbReference type="PROSITE" id="PS00662">
    <property type="entry name" value="T2SP_E"/>
    <property type="match status" value="1"/>
</dbReference>
<dbReference type="InterPro" id="IPR007831">
    <property type="entry name" value="T2SS_GspE_N"/>
</dbReference>
<proteinExistence type="inferred from homology"/>
<evidence type="ECO:0000256" key="3">
    <source>
        <dbReference type="ARBA" id="ARBA00022840"/>
    </source>
</evidence>
<comment type="caution">
    <text evidence="5">The sequence shown here is derived from an EMBL/GenBank/DDBJ whole genome shotgun (WGS) entry which is preliminary data.</text>
</comment>
<reference evidence="5 6" key="1">
    <citation type="submission" date="2017-11" db="EMBL/GenBank/DDBJ databases">
        <title>Genome-resolved metagenomics identifies genetic mobility, metabolic interactions, and unexpected diversity in perchlorate-reducing communities.</title>
        <authorList>
            <person name="Barnum T.P."/>
            <person name="Figueroa I.A."/>
            <person name="Carlstrom C.I."/>
            <person name="Lucas L.N."/>
            <person name="Engelbrektson A.L."/>
            <person name="Coates J.D."/>
        </authorList>
    </citation>
    <scope>NUCLEOTIDE SEQUENCE [LARGE SCALE GENOMIC DNA]</scope>
    <source>
        <strain evidence="5">BM706</strain>
    </source>
</reference>
<evidence type="ECO:0000256" key="2">
    <source>
        <dbReference type="ARBA" id="ARBA00022741"/>
    </source>
</evidence>
<dbReference type="Pfam" id="PF05157">
    <property type="entry name" value="MshEN"/>
    <property type="match status" value="1"/>
</dbReference>
<dbReference type="InterPro" id="IPR037257">
    <property type="entry name" value="T2SS_E_N_sf"/>
</dbReference>
<dbReference type="Gene3D" id="3.30.300.160">
    <property type="entry name" value="Type II secretion system, protein E, N-terminal domain"/>
    <property type="match status" value="1"/>
</dbReference>
<gene>
    <name evidence="5" type="ORF">C0601_01140</name>
</gene>
<dbReference type="GO" id="GO:0005886">
    <property type="term" value="C:plasma membrane"/>
    <property type="evidence" value="ECO:0007669"/>
    <property type="project" value="TreeGrafter"/>
</dbReference>
<feature type="domain" description="Bacterial type II secretion system protein E" evidence="4">
    <location>
        <begin position="380"/>
        <end position="394"/>
    </location>
</feature>
<organism evidence="5 6">
    <name type="scientific">Muiribacterium halophilum</name>
    <dbReference type="NCBI Taxonomy" id="2053465"/>
    <lineage>
        <taxon>Bacteria</taxon>
        <taxon>Candidatus Muiribacteriota</taxon>
        <taxon>Candidatus Muiribacteriia</taxon>
        <taxon>Candidatus Muiribacteriales</taxon>
        <taxon>Candidatus Muiribacteriaceae</taxon>
        <taxon>Candidatus Muiribacterium</taxon>
    </lineage>
</organism>
<evidence type="ECO:0000256" key="1">
    <source>
        <dbReference type="ARBA" id="ARBA00006611"/>
    </source>
</evidence>
<accession>A0A2N5ZM15</accession>
<evidence type="ECO:0000313" key="6">
    <source>
        <dbReference type="Proteomes" id="UP000234857"/>
    </source>
</evidence>
<keyword evidence="3" id="KW-0067">ATP-binding</keyword>
<comment type="similarity">
    <text evidence="1">Belongs to the GSP E family.</text>
</comment>
<dbReference type="AlphaFoldDB" id="A0A2N5ZM15"/>
<dbReference type="PANTHER" id="PTHR30258">
    <property type="entry name" value="TYPE II SECRETION SYSTEM PROTEIN GSPE-RELATED"/>
    <property type="match status" value="1"/>
</dbReference>
<dbReference type="GO" id="GO:0016887">
    <property type="term" value="F:ATP hydrolysis activity"/>
    <property type="evidence" value="ECO:0007669"/>
    <property type="project" value="TreeGrafter"/>
</dbReference>
<dbReference type="FunFam" id="3.40.50.300:FF:000398">
    <property type="entry name" value="Type IV pilus assembly ATPase PilB"/>
    <property type="match status" value="1"/>
</dbReference>
<name>A0A2N5ZM15_MUIH1</name>
<dbReference type="CDD" id="cd01129">
    <property type="entry name" value="PulE-GspE-like"/>
    <property type="match status" value="1"/>
</dbReference>
<dbReference type="PANTHER" id="PTHR30258:SF1">
    <property type="entry name" value="PROTEIN TRANSPORT PROTEIN HOFB HOMOLOG"/>
    <property type="match status" value="1"/>
</dbReference>
<dbReference type="SUPFAM" id="SSF52540">
    <property type="entry name" value="P-loop containing nucleoside triphosphate hydrolases"/>
    <property type="match status" value="1"/>
</dbReference>
<dbReference type="Pfam" id="PF00437">
    <property type="entry name" value="T2SSE"/>
    <property type="match status" value="1"/>
</dbReference>
<dbReference type="EMBL" id="PKTG01000020">
    <property type="protein sequence ID" value="PLX19725.1"/>
    <property type="molecule type" value="Genomic_DNA"/>
</dbReference>
<sequence>MLDRKKRLGDLLIELGHLTLDQLKLALDAQKKRKKRLGEVLIDMGFVSESVILQVLSDQLGVPVINLNEYQITEEVIKLIPIQVAKKHLLIPLFKDGNRLTIAMADPLDVFAIDQIQYKTSLKVDVVISSKAEIEGAQKQYYSATADVKNLVDGFQDKVDEVKSRDQVEEMGKINEDSPVVKFVNLILKEAINEKASDIHVEPDEDGVRIRYRVDGVLQSITEVPPKIQSALISRIKILADMDIAEKRLPQDGRINIKTKSGEIDVRVNTLPTVWGEKIVMRLLDKNSVMLGLDKLGFLDDHLKMYLTALSEPNGIILLTGPTGSGKTSTLYAGLSHIKSPKTNITTVENPVEYRIPLINQVQIHSEIGMTFAAALRAILRQDPDVIMVGEIRDAETAEIAIESALTGHLVLSTLHTNDAPGAVTRLMEMGIDPYLLTPSLHLVVAQRLARKICDKCKVEFEPDQGLLDDLGIDNKEGHIYYKGEGCVSCNRTGYKGRVGVHEMFTLNDPIKAKILERGSSTELRSIAIETGMQTLRENAIAKARLGQTTLEEVLRITKGD</sequence>
<dbReference type="SUPFAM" id="SSF160246">
    <property type="entry name" value="EspE N-terminal domain-like"/>
    <property type="match status" value="1"/>
</dbReference>
<evidence type="ECO:0000313" key="5">
    <source>
        <dbReference type="EMBL" id="PLX19725.1"/>
    </source>
</evidence>
<dbReference type="Gene3D" id="3.40.50.300">
    <property type="entry name" value="P-loop containing nucleotide triphosphate hydrolases"/>
    <property type="match status" value="1"/>
</dbReference>
<dbReference type="GO" id="GO:0005524">
    <property type="term" value="F:ATP binding"/>
    <property type="evidence" value="ECO:0007669"/>
    <property type="project" value="UniProtKB-KW"/>
</dbReference>
<dbReference type="InterPro" id="IPR027417">
    <property type="entry name" value="P-loop_NTPase"/>
</dbReference>
<protein>
    <submittedName>
        <fullName evidence="5">Type II secretion system protein GspE</fullName>
    </submittedName>
</protein>
<evidence type="ECO:0000259" key="4">
    <source>
        <dbReference type="PROSITE" id="PS00662"/>
    </source>
</evidence>
<keyword evidence="2" id="KW-0547">Nucleotide-binding</keyword>